<evidence type="ECO:0000256" key="3">
    <source>
        <dbReference type="ARBA" id="ARBA00022605"/>
    </source>
</evidence>
<keyword evidence="6" id="KW-0822">Tryptophan biosynthesis</keyword>
<feature type="domain" description="Glycosyl transferase family 3 N-terminal" evidence="9">
    <location>
        <begin position="13"/>
        <end position="72"/>
    </location>
</feature>
<dbReference type="EMBL" id="CAEZTC010000022">
    <property type="protein sequence ID" value="CAB4552782.1"/>
    <property type="molecule type" value="Genomic_DNA"/>
</dbReference>
<dbReference type="InterPro" id="IPR017459">
    <property type="entry name" value="Glycosyl_Trfase_fam3_N_dom"/>
</dbReference>
<dbReference type="GO" id="GO:0005829">
    <property type="term" value="C:cytosol"/>
    <property type="evidence" value="ECO:0007669"/>
    <property type="project" value="TreeGrafter"/>
</dbReference>
<dbReference type="Gene3D" id="1.20.970.10">
    <property type="entry name" value="Transferase, Pyrimidine Nucleoside Phosphorylase, Chain C"/>
    <property type="match status" value="1"/>
</dbReference>
<comment type="pathway">
    <text evidence="1">Amino-acid biosynthesis; L-tryptophan biosynthesis; L-tryptophan from chorismate: step 2/5.</text>
</comment>
<dbReference type="InterPro" id="IPR005940">
    <property type="entry name" value="Anthranilate_Pribosyl_Tfrase"/>
</dbReference>
<keyword evidence="3" id="KW-0028">Amino-acid biosynthesis</keyword>
<reference evidence="10" key="1">
    <citation type="submission" date="2020-05" db="EMBL/GenBank/DDBJ databases">
        <authorList>
            <person name="Chiriac C."/>
            <person name="Salcher M."/>
            <person name="Ghai R."/>
            <person name="Kavagutti S V."/>
        </authorList>
    </citation>
    <scope>NUCLEOTIDE SEQUENCE</scope>
</reference>
<evidence type="ECO:0000313" key="10">
    <source>
        <dbReference type="EMBL" id="CAB4552782.1"/>
    </source>
</evidence>
<evidence type="ECO:0000256" key="7">
    <source>
        <dbReference type="ARBA" id="ARBA00023141"/>
    </source>
</evidence>
<evidence type="ECO:0000256" key="5">
    <source>
        <dbReference type="ARBA" id="ARBA00022679"/>
    </source>
</evidence>
<evidence type="ECO:0000256" key="4">
    <source>
        <dbReference type="ARBA" id="ARBA00022676"/>
    </source>
</evidence>
<keyword evidence="7" id="KW-0057">Aromatic amino acid biosynthesis</keyword>
<dbReference type="InterPro" id="IPR000312">
    <property type="entry name" value="Glycosyl_Trfase_fam3"/>
</dbReference>
<dbReference type="InterPro" id="IPR035902">
    <property type="entry name" value="Nuc_phospho_transferase"/>
</dbReference>
<dbReference type="AlphaFoldDB" id="A0A6J6CMI7"/>
<name>A0A6J6CMI7_9ZZZZ</name>
<dbReference type="PANTHER" id="PTHR43285">
    <property type="entry name" value="ANTHRANILATE PHOSPHORIBOSYLTRANSFERASE"/>
    <property type="match status" value="1"/>
</dbReference>
<dbReference type="Pfam" id="PF00591">
    <property type="entry name" value="Glycos_transf_3"/>
    <property type="match status" value="1"/>
</dbReference>
<dbReference type="GO" id="GO:0004048">
    <property type="term" value="F:anthranilate phosphoribosyltransferase activity"/>
    <property type="evidence" value="ECO:0007669"/>
    <property type="project" value="UniProtKB-EC"/>
</dbReference>
<evidence type="ECO:0000256" key="1">
    <source>
        <dbReference type="ARBA" id="ARBA00004907"/>
    </source>
</evidence>
<gene>
    <name evidence="10" type="ORF">UFOPK1572_00293</name>
</gene>
<keyword evidence="5" id="KW-0808">Transferase</keyword>
<dbReference type="SUPFAM" id="SSF47648">
    <property type="entry name" value="Nucleoside phosphorylase/phosphoribosyltransferase N-terminal domain"/>
    <property type="match status" value="1"/>
</dbReference>
<evidence type="ECO:0000256" key="2">
    <source>
        <dbReference type="ARBA" id="ARBA00011948"/>
    </source>
</evidence>
<feature type="domain" description="Glycosyl transferase family 3" evidence="8">
    <location>
        <begin position="85"/>
        <end position="334"/>
    </location>
</feature>
<sequence>MTDSEAFLGWPTIVGRLLERVDLDDVTAHTAVSQILEGAATSAQMAAFLVALRAKGETAHELQAMLRAVRDASVTVSLSEDVARRAIDIVGTGGDKSNSVNISTMSALVVAAAGVPVCKHGNRASSSACGSADVLEAAGVAIGLDAQGVQACVEEVGFGFCLASQFHPAFRHVGPTRREIGVPTAFNLLGPMANPAPISAMLVGVAQPQFMENMAHVLLSRKVSRAWIVHGHGGLDELSLSGPNTVCDVSNGKISMITVDAADFGIARADVSEIVGGDAAMNVATLRAVFAGQTGPVRDIVSLNAGCALMLSGVVSDISEGIATVRATLDSGAAQKLLDAVIAVSTREAQRMEASS</sequence>
<dbReference type="Gene3D" id="3.40.1030.10">
    <property type="entry name" value="Nucleoside phosphorylase/phosphoribosyltransferase catalytic domain"/>
    <property type="match status" value="1"/>
</dbReference>
<organism evidence="10">
    <name type="scientific">freshwater metagenome</name>
    <dbReference type="NCBI Taxonomy" id="449393"/>
    <lineage>
        <taxon>unclassified sequences</taxon>
        <taxon>metagenomes</taxon>
        <taxon>ecological metagenomes</taxon>
    </lineage>
</organism>
<accession>A0A6J6CMI7</accession>
<dbReference type="InterPro" id="IPR036320">
    <property type="entry name" value="Glycosyl_Trfase_fam3_N_dom_sf"/>
</dbReference>
<dbReference type="FunFam" id="3.40.1030.10:FF:000002">
    <property type="entry name" value="Anthranilate phosphoribosyltransferase"/>
    <property type="match status" value="1"/>
</dbReference>
<protein>
    <recommendedName>
        <fullName evidence="2">anthranilate phosphoribosyltransferase</fullName>
        <ecNumber evidence="2">2.4.2.18</ecNumber>
    </recommendedName>
</protein>
<dbReference type="Pfam" id="PF02885">
    <property type="entry name" value="Glycos_trans_3N"/>
    <property type="match status" value="1"/>
</dbReference>
<evidence type="ECO:0000259" key="9">
    <source>
        <dbReference type="Pfam" id="PF02885"/>
    </source>
</evidence>
<dbReference type="HAMAP" id="MF_00211">
    <property type="entry name" value="TrpD"/>
    <property type="match status" value="1"/>
</dbReference>
<dbReference type="SUPFAM" id="SSF52418">
    <property type="entry name" value="Nucleoside phosphorylase/phosphoribosyltransferase catalytic domain"/>
    <property type="match status" value="1"/>
</dbReference>
<proteinExistence type="inferred from homology"/>
<dbReference type="GO" id="GO:0000162">
    <property type="term" value="P:L-tryptophan biosynthetic process"/>
    <property type="evidence" value="ECO:0007669"/>
    <property type="project" value="UniProtKB-KW"/>
</dbReference>
<dbReference type="PANTHER" id="PTHR43285:SF2">
    <property type="entry name" value="ANTHRANILATE PHOSPHORIBOSYLTRANSFERASE"/>
    <property type="match status" value="1"/>
</dbReference>
<dbReference type="NCBIfam" id="TIGR01245">
    <property type="entry name" value="trpD"/>
    <property type="match status" value="1"/>
</dbReference>
<evidence type="ECO:0000256" key="6">
    <source>
        <dbReference type="ARBA" id="ARBA00022822"/>
    </source>
</evidence>
<evidence type="ECO:0000259" key="8">
    <source>
        <dbReference type="Pfam" id="PF00591"/>
    </source>
</evidence>
<keyword evidence="4" id="KW-0328">Glycosyltransferase</keyword>
<dbReference type="EC" id="2.4.2.18" evidence="2"/>